<feature type="compositionally biased region" description="Polar residues" evidence="1">
    <location>
        <begin position="29"/>
        <end position="43"/>
    </location>
</feature>
<evidence type="ECO:0000313" key="3">
    <source>
        <dbReference type="Proteomes" id="UP001142393"/>
    </source>
</evidence>
<reference evidence="2 3" key="1">
    <citation type="journal article" date="2023" name="Proc. Natl. Acad. Sci. U.S.A.">
        <title>A global phylogenomic analysis of the shiitake genus Lentinula.</title>
        <authorList>
            <person name="Sierra-Patev S."/>
            <person name="Min B."/>
            <person name="Naranjo-Ortiz M."/>
            <person name="Looney B."/>
            <person name="Konkel Z."/>
            <person name="Slot J.C."/>
            <person name="Sakamoto Y."/>
            <person name="Steenwyk J.L."/>
            <person name="Rokas A."/>
            <person name="Carro J."/>
            <person name="Camarero S."/>
            <person name="Ferreira P."/>
            <person name="Molpeceres G."/>
            <person name="Ruiz-Duenas F.J."/>
            <person name="Serrano A."/>
            <person name="Henrissat B."/>
            <person name="Drula E."/>
            <person name="Hughes K.W."/>
            <person name="Mata J.L."/>
            <person name="Ishikawa N.K."/>
            <person name="Vargas-Isla R."/>
            <person name="Ushijima S."/>
            <person name="Smith C.A."/>
            <person name="Donoghue J."/>
            <person name="Ahrendt S."/>
            <person name="Andreopoulos W."/>
            <person name="He G."/>
            <person name="LaButti K."/>
            <person name="Lipzen A."/>
            <person name="Ng V."/>
            <person name="Riley R."/>
            <person name="Sandor L."/>
            <person name="Barry K."/>
            <person name="Martinez A.T."/>
            <person name="Xiao Y."/>
            <person name="Gibbons J.G."/>
            <person name="Terashima K."/>
            <person name="Grigoriev I.V."/>
            <person name="Hibbett D."/>
        </authorList>
    </citation>
    <scope>NUCLEOTIDE SEQUENCE [LARGE SCALE GENOMIC DNA]</scope>
    <source>
        <strain evidence="2 3">TFB7810</strain>
    </source>
</reference>
<protein>
    <submittedName>
        <fullName evidence="2">Uncharacterized protein</fullName>
    </submittedName>
</protein>
<keyword evidence="3" id="KW-1185">Reference proteome</keyword>
<dbReference type="AlphaFoldDB" id="A0A9W8NVG3"/>
<evidence type="ECO:0000313" key="2">
    <source>
        <dbReference type="EMBL" id="KAJ3741605.1"/>
    </source>
</evidence>
<accession>A0A9W8NVG3</accession>
<feature type="region of interest" description="Disordered" evidence="1">
    <location>
        <begin position="1"/>
        <end position="170"/>
    </location>
</feature>
<feature type="compositionally biased region" description="Polar residues" evidence="1">
    <location>
        <begin position="155"/>
        <end position="169"/>
    </location>
</feature>
<dbReference type="EMBL" id="JANVFU010000012">
    <property type="protein sequence ID" value="KAJ3741605.1"/>
    <property type="molecule type" value="Genomic_DNA"/>
</dbReference>
<evidence type="ECO:0000256" key="1">
    <source>
        <dbReference type="SAM" id="MobiDB-lite"/>
    </source>
</evidence>
<name>A0A9W8NVG3_9AGAR</name>
<feature type="compositionally biased region" description="Acidic residues" evidence="1">
    <location>
        <begin position="117"/>
        <end position="139"/>
    </location>
</feature>
<feature type="region of interest" description="Disordered" evidence="1">
    <location>
        <begin position="338"/>
        <end position="458"/>
    </location>
</feature>
<feature type="compositionally biased region" description="Basic residues" evidence="1">
    <location>
        <begin position="85"/>
        <end position="110"/>
    </location>
</feature>
<organism evidence="2 3">
    <name type="scientific">Lentinula detonsa</name>
    <dbReference type="NCBI Taxonomy" id="2804962"/>
    <lineage>
        <taxon>Eukaryota</taxon>
        <taxon>Fungi</taxon>
        <taxon>Dikarya</taxon>
        <taxon>Basidiomycota</taxon>
        <taxon>Agaricomycotina</taxon>
        <taxon>Agaricomycetes</taxon>
        <taxon>Agaricomycetidae</taxon>
        <taxon>Agaricales</taxon>
        <taxon>Marasmiineae</taxon>
        <taxon>Omphalotaceae</taxon>
        <taxon>Lentinula</taxon>
    </lineage>
</organism>
<feature type="compositionally biased region" description="Basic and acidic residues" evidence="1">
    <location>
        <begin position="63"/>
        <end position="84"/>
    </location>
</feature>
<proteinExistence type="predicted"/>
<dbReference type="Proteomes" id="UP001142393">
    <property type="component" value="Unassembled WGS sequence"/>
</dbReference>
<gene>
    <name evidence="2" type="ORF">DFH05DRAFT_1528460</name>
</gene>
<feature type="compositionally biased region" description="Basic and acidic residues" evidence="1">
    <location>
        <begin position="373"/>
        <end position="424"/>
    </location>
</feature>
<feature type="compositionally biased region" description="Acidic residues" evidence="1">
    <location>
        <begin position="425"/>
        <end position="449"/>
    </location>
</feature>
<sequence>MEVALGRQYGKCTIDMPPQTRNQGKRQMRSQGNLQSVTLSTVPQAKVKAKPSGPRTRKLKMNITDERSQSIEDGREQEEHEQPAKAKHKRKIAGGGTRKRKLPAQAKHSHKSAEEVQEHEEWEGEEQEQEQDDQDDNNEDLPQPKPPKRRKTVASRVSHSGPDQSTLNSVPRPFLATAFAEPLSLISAPDDLEEDDDGLSAAVLARDVEKVASICQVYRNKAWAHTPEVARVIDHRFDLELEALARLPYVDETIDPLDDDVLIEPTDIQEYVMQNDPLGAVGVFLHASYMFRELTGNFLPEICHTYAQRFSDPLSLEGIMWRNMDAIMTLNTEELEKQANAQRALDLEPSRPTQSNRPSTREDPLMLTQQAVDKGKGKGKEKAVEDDKPNDEPDVEGHGPGKSKDRGTKQMVGEKGKEKARAREDDEVGQEGNGDIDDMFGDDDDDDHDESGLKRFGPLPNKLKSIIDALHADYEHNIIDLAEQWGYDQKRLFDYFHPHATVPRDLNHWNIFESWYKHHGEQQKPENLSLGEWTKVVRDEFNAFLKSKLSDAELEDPEARSEALKDQIEWYEANLESYIESQKQSGKMGKMLKRILRPVIDMSQKIYRETGYEIGGYAIHPQSESVVWVGTDTLESVKTTHGTQMITQANQIAALVHVQKMVENSIDSELAELSRHCQKEKGKAWRDVHRSLIPRVFLYDAKRLIDSGAFNFEPSKLQPTLFVDNAWRAKCRIVNWPVGVSFLNCGVKTSNGFEKGVLAVRDYKTPAIGKIARPRMAQILRAVNNEKDGEDEEPYFEMVGWSDGKSFSLQYFLLFLMHLLDERKLRLDQIGTLALVSDTEGNIVVAVSHSEAYHDALAAFQKRNIDMGVSE</sequence>
<comment type="caution">
    <text evidence="2">The sequence shown here is derived from an EMBL/GenBank/DDBJ whole genome shotgun (WGS) entry which is preliminary data.</text>
</comment>